<feature type="transmembrane region" description="Helical" evidence="1">
    <location>
        <begin position="70"/>
        <end position="87"/>
    </location>
</feature>
<evidence type="ECO:0000313" key="3">
    <source>
        <dbReference type="Proteomes" id="UP000307440"/>
    </source>
</evidence>
<protein>
    <submittedName>
        <fullName evidence="2">Uncharacterized protein</fullName>
    </submittedName>
</protein>
<evidence type="ECO:0000256" key="1">
    <source>
        <dbReference type="SAM" id="Phobius"/>
    </source>
</evidence>
<proteinExistence type="predicted"/>
<sequence>CDYNPNLTANGGPELRTESSICNLPRRPRRPLCPPPSVLPRSSTVINPRLSFLIPKLAGWYACYRDRSSFIFISFLWRLVVFYLYILL</sequence>
<reference evidence="2 3" key="1">
    <citation type="journal article" date="2019" name="Nat. Ecol. Evol.">
        <title>Megaphylogeny resolves global patterns of mushroom evolution.</title>
        <authorList>
            <person name="Varga T."/>
            <person name="Krizsan K."/>
            <person name="Foldi C."/>
            <person name="Dima B."/>
            <person name="Sanchez-Garcia M."/>
            <person name="Sanchez-Ramirez S."/>
            <person name="Szollosi G.J."/>
            <person name="Szarkandi J.G."/>
            <person name="Papp V."/>
            <person name="Albert L."/>
            <person name="Andreopoulos W."/>
            <person name="Angelini C."/>
            <person name="Antonin V."/>
            <person name="Barry K.W."/>
            <person name="Bougher N.L."/>
            <person name="Buchanan P."/>
            <person name="Buyck B."/>
            <person name="Bense V."/>
            <person name="Catcheside P."/>
            <person name="Chovatia M."/>
            <person name="Cooper J."/>
            <person name="Damon W."/>
            <person name="Desjardin D."/>
            <person name="Finy P."/>
            <person name="Geml J."/>
            <person name="Haridas S."/>
            <person name="Hughes K."/>
            <person name="Justo A."/>
            <person name="Karasinski D."/>
            <person name="Kautmanova I."/>
            <person name="Kiss B."/>
            <person name="Kocsube S."/>
            <person name="Kotiranta H."/>
            <person name="LaButti K.M."/>
            <person name="Lechner B.E."/>
            <person name="Liimatainen K."/>
            <person name="Lipzen A."/>
            <person name="Lukacs Z."/>
            <person name="Mihaltcheva S."/>
            <person name="Morgado L.N."/>
            <person name="Niskanen T."/>
            <person name="Noordeloos M.E."/>
            <person name="Ohm R.A."/>
            <person name="Ortiz-Santana B."/>
            <person name="Ovrebo C."/>
            <person name="Racz N."/>
            <person name="Riley R."/>
            <person name="Savchenko A."/>
            <person name="Shiryaev A."/>
            <person name="Soop K."/>
            <person name="Spirin V."/>
            <person name="Szebenyi C."/>
            <person name="Tomsovsky M."/>
            <person name="Tulloss R.E."/>
            <person name="Uehling J."/>
            <person name="Grigoriev I.V."/>
            <person name="Vagvolgyi C."/>
            <person name="Papp T."/>
            <person name="Martin F.M."/>
            <person name="Miettinen O."/>
            <person name="Hibbett D.S."/>
            <person name="Nagy L.G."/>
        </authorList>
    </citation>
    <scope>NUCLEOTIDE SEQUENCE [LARGE SCALE GENOMIC DNA]</scope>
    <source>
        <strain evidence="2 3">CBS 121175</strain>
    </source>
</reference>
<keyword evidence="1" id="KW-0472">Membrane</keyword>
<accession>A0A5C3L7P8</accession>
<name>A0A5C3L7P8_COPMA</name>
<keyword evidence="1" id="KW-1133">Transmembrane helix</keyword>
<organism evidence="2 3">
    <name type="scientific">Coprinopsis marcescibilis</name>
    <name type="common">Agaric fungus</name>
    <name type="synonym">Psathyrella marcescibilis</name>
    <dbReference type="NCBI Taxonomy" id="230819"/>
    <lineage>
        <taxon>Eukaryota</taxon>
        <taxon>Fungi</taxon>
        <taxon>Dikarya</taxon>
        <taxon>Basidiomycota</taxon>
        <taxon>Agaricomycotina</taxon>
        <taxon>Agaricomycetes</taxon>
        <taxon>Agaricomycetidae</taxon>
        <taxon>Agaricales</taxon>
        <taxon>Agaricineae</taxon>
        <taxon>Psathyrellaceae</taxon>
        <taxon>Coprinopsis</taxon>
    </lineage>
</organism>
<dbReference type="AlphaFoldDB" id="A0A5C3L7P8"/>
<keyword evidence="3" id="KW-1185">Reference proteome</keyword>
<feature type="non-terminal residue" evidence="2">
    <location>
        <position position="1"/>
    </location>
</feature>
<gene>
    <name evidence="2" type="ORF">FA15DRAFT_664714</name>
</gene>
<evidence type="ECO:0000313" key="2">
    <source>
        <dbReference type="EMBL" id="TFK29049.1"/>
    </source>
</evidence>
<dbReference type="EMBL" id="ML210152">
    <property type="protein sequence ID" value="TFK29049.1"/>
    <property type="molecule type" value="Genomic_DNA"/>
</dbReference>
<feature type="non-terminal residue" evidence="2">
    <location>
        <position position="88"/>
    </location>
</feature>
<keyword evidence="1" id="KW-0812">Transmembrane</keyword>
<dbReference type="Proteomes" id="UP000307440">
    <property type="component" value="Unassembled WGS sequence"/>
</dbReference>